<organism evidence="3 4">
    <name type="scientific">Salsuginibacillus halophilus</name>
    <dbReference type="NCBI Taxonomy" id="517424"/>
    <lineage>
        <taxon>Bacteria</taxon>
        <taxon>Bacillati</taxon>
        <taxon>Bacillota</taxon>
        <taxon>Bacilli</taxon>
        <taxon>Bacillales</taxon>
        <taxon>Bacillaceae</taxon>
        <taxon>Salsuginibacillus</taxon>
    </lineage>
</organism>
<dbReference type="PIRSF" id="PIRSF017388">
    <property type="entry name" value="Esterase_lipase"/>
    <property type="match status" value="1"/>
</dbReference>
<proteinExistence type="predicted"/>
<dbReference type="GO" id="GO:0052689">
    <property type="term" value="F:carboxylic ester hydrolase activity"/>
    <property type="evidence" value="ECO:0007669"/>
    <property type="project" value="InterPro"/>
</dbReference>
<dbReference type="SUPFAM" id="SSF53474">
    <property type="entry name" value="alpha/beta-Hydrolases"/>
    <property type="match status" value="1"/>
</dbReference>
<dbReference type="AlphaFoldDB" id="A0A2P8H9D5"/>
<dbReference type="InterPro" id="IPR022742">
    <property type="entry name" value="Hydrolase_4"/>
</dbReference>
<reference evidence="3 4" key="1">
    <citation type="submission" date="2018-03" db="EMBL/GenBank/DDBJ databases">
        <title>Genomic Encyclopedia of Type Strains, Phase III (KMG-III): the genomes of soil and plant-associated and newly described type strains.</title>
        <authorList>
            <person name="Whitman W."/>
        </authorList>
    </citation>
    <scope>NUCLEOTIDE SEQUENCE [LARGE SCALE GENOMIC DNA]</scope>
    <source>
        <strain evidence="3 4">CGMCC 1.07653</strain>
    </source>
</reference>
<dbReference type="InterPro" id="IPR012354">
    <property type="entry name" value="Esterase_lipase"/>
</dbReference>
<protein>
    <submittedName>
        <fullName evidence="3">Carboxylesterase</fullName>
    </submittedName>
</protein>
<dbReference type="RefSeq" id="WP_106589589.1">
    <property type="nucleotide sequence ID" value="NZ_PYAV01000013.1"/>
</dbReference>
<feature type="active site" description="Charge relay system" evidence="1">
    <location>
        <position position="223"/>
    </location>
</feature>
<sequence length="251" mass="28573">MKMIPPKPFTFEAGPRAVLLLHAFTGSSTDVRALGRYLQKQGYTTHAPIYEGHAVPPEELMKTGPDEWWQNVDRAYQHLINEGYDEIAVCGLSLGGLMSLRAGYTFPVKGIIPMCAPMKTNHNKERLYQGVLSYAKEYKQLEGKTESEVNEEMEAFQQLPLDTLDSVNELIEEVHENLDMVDAPVQVIQAGKDELIDPDSANVLYEALDIREKELKWFENSPHVITHGPDKNELHETIYQFLEQLDWEKGE</sequence>
<feature type="domain" description="Serine aminopeptidase S33" evidence="2">
    <location>
        <begin position="17"/>
        <end position="227"/>
    </location>
</feature>
<dbReference type="OrthoDB" id="9800213at2"/>
<keyword evidence="4" id="KW-1185">Reference proteome</keyword>
<dbReference type="InterPro" id="IPR029058">
    <property type="entry name" value="AB_hydrolase_fold"/>
</dbReference>
<dbReference type="Pfam" id="PF12146">
    <property type="entry name" value="Hydrolase_4"/>
    <property type="match status" value="1"/>
</dbReference>
<feature type="active site" description="Charge relay system" evidence="1">
    <location>
        <position position="193"/>
    </location>
</feature>
<gene>
    <name evidence="3" type="ORF">B0H94_11365</name>
</gene>
<dbReference type="EMBL" id="PYAV01000013">
    <property type="protein sequence ID" value="PSL42779.1"/>
    <property type="molecule type" value="Genomic_DNA"/>
</dbReference>
<dbReference type="Proteomes" id="UP000242310">
    <property type="component" value="Unassembled WGS sequence"/>
</dbReference>
<evidence type="ECO:0000259" key="2">
    <source>
        <dbReference type="Pfam" id="PF12146"/>
    </source>
</evidence>
<feature type="active site" description="Nucleophile" evidence="1">
    <location>
        <position position="93"/>
    </location>
</feature>
<evidence type="ECO:0000256" key="1">
    <source>
        <dbReference type="PIRSR" id="PIRSR017388-1"/>
    </source>
</evidence>
<accession>A0A2P8H9D5</accession>
<evidence type="ECO:0000313" key="4">
    <source>
        <dbReference type="Proteomes" id="UP000242310"/>
    </source>
</evidence>
<dbReference type="Gene3D" id="3.40.50.1820">
    <property type="entry name" value="alpha/beta hydrolase"/>
    <property type="match status" value="1"/>
</dbReference>
<name>A0A2P8H9D5_9BACI</name>
<comment type="caution">
    <text evidence="3">The sequence shown here is derived from an EMBL/GenBank/DDBJ whole genome shotgun (WGS) entry which is preliminary data.</text>
</comment>
<evidence type="ECO:0000313" key="3">
    <source>
        <dbReference type="EMBL" id="PSL42779.1"/>
    </source>
</evidence>